<reference evidence="1 2" key="1">
    <citation type="journal article" date="2004" name="Nucleic Acids Res.">
        <title>The genome sequence of Bacillus cereus ATCC 10987 reveals metabolic adaptations and a large plasmid related to Bacillus anthracis pXO1.</title>
        <authorList>
            <person name="Rasko D.A."/>
            <person name="Ravel J."/>
            <person name="Okstad O.A."/>
            <person name="Helgason E."/>
            <person name="Cer R.Z."/>
            <person name="Jiang L."/>
            <person name="Shores K.A."/>
            <person name="Fouts D.E."/>
            <person name="Tourasse N.J."/>
            <person name="Angiuoli S.V."/>
            <person name="Kolonay J."/>
            <person name="Nelson W.C."/>
            <person name="Kolsto A.-B."/>
            <person name="Fraser C.M."/>
            <person name="Read T.D."/>
        </authorList>
    </citation>
    <scope>NUCLEOTIDE SEQUENCE [LARGE SCALE GENOMIC DNA]</scope>
    <source>
        <strain evidence="2">ATCC 10987 / NRS 248</strain>
    </source>
</reference>
<accession>Q735Z3</accession>
<evidence type="ECO:0000313" key="2">
    <source>
        <dbReference type="Proteomes" id="UP000002527"/>
    </source>
</evidence>
<dbReference type="Proteomes" id="UP000002527">
    <property type="component" value="Chromosome"/>
</dbReference>
<evidence type="ECO:0000313" key="1">
    <source>
        <dbReference type="EMBL" id="AAS41919.1"/>
    </source>
</evidence>
<protein>
    <submittedName>
        <fullName evidence="1">Uncharacterized protein</fullName>
    </submittedName>
</protein>
<gene>
    <name evidence="1" type="ordered locus">BCE_3008</name>
</gene>
<sequence length="30" mass="3545">MNYITISITITRKQNDYFTLIELTLLKLKG</sequence>
<dbReference type="AlphaFoldDB" id="Q735Z3"/>
<dbReference type="KEGG" id="bca:BCE_3008"/>
<dbReference type="EMBL" id="AE017194">
    <property type="protein sequence ID" value="AAS41919.1"/>
    <property type="molecule type" value="Genomic_DNA"/>
</dbReference>
<name>Q735Z3_BACC1</name>
<proteinExistence type="predicted"/>
<dbReference type="HOGENOM" id="CLU_3401939_0_0_9"/>
<organism evidence="1 2">
    <name type="scientific">Bacillus cereus (strain ATCC 10987 / NRS 248)</name>
    <dbReference type="NCBI Taxonomy" id="222523"/>
    <lineage>
        <taxon>Bacteria</taxon>
        <taxon>Bacillati</taxon>
        <taxon>Bacillota</taxon>
        <taxon>Bacilli</taxon>
        <taxon>Bacillales</taxon>
        <taxon>Bacillaceae</taxon>
        <taxon>Bacillus</taxon>
        <taxon>Bacillus cereus group</taxon>
    </lineage>
</organism>